<accession>A0A6A5URR8</accession>
<keyword evidence="1" id="KW-0812">Transmembrane</keyword>
<keyword evidence="3" id="KW-1185">Reference proteome</keyword>
<feature type="transmembrane region" description="Helical" evidence="1">
    <location>
        <begin position="91"/>
        <end position="114"/>
    </location>
</feature>
<name>A0A6A5URR8_9PLEO</name>
<keyword evidence="1" id="KW-0472">Membrane</keyword>
<dbReference type="Proteomes" id="UP000800035">
    <property type="component" value="Unassembled WGS sequence"/>
</dbReference>
<dbReference type="PANTHER" id="PTHR42083:SF1">
    <property type="entry name" value="MARVEL DOMAIN-CONTAINING PROTEIN"/>
    <property type="match status" value="1"/>
</dbReference>
<dbReference type="PANTHER" id="PTHR42083">
    <property type="entry name" value="MARVEL DOMAIN-CONTAINING PROTEIN"/>
    <property type="match status" value="1"/>
</dbReference>
<organism evidence="2 3">
    <name type="scientific">Byssothecium circinans</name>
    <dbReference type="NCBI Taxonomy" id="147558"/>
    <lineage>
        <taxon>Eukaryota</taxon>
        <taxon>Fungi</taxon>
        <taxon>Dikarya</taxon>
        <taxon>Ascomycota</taxon>
        <taxon>Pezizomycotina</taxon>
        <taxon>Dothideomycetes</taxon>
        <taxon>Pleosporomycetidae</taxon>
        <taxon>Pleosporales</taxon>
        <taxon>Massarineae</taxon>
        <taxon>Massarinaceae</taxon>
        <taxon>Byssothecium</taxon>
    </lineage>
</organism>
<reference evidence="2" key="1">
    <citation type="journal article" date="2020" name="Stud. Mycol.">
        <title>101 Dothideomycetes genomes: a test case for predicting lifestyles and emergence of pathogens.</title>
        <authorList>
            <person name="Haridas S."/>
            <person name="Albert R."/>
            <person name="Binder M."/>
            <person name="Bloem J."/>
            <person name="Labutti K."/>
            <person name="Salamov A."/>
            <person name="Andreopoulos B."/>
            <person name="Baker S."/>
            <person name="Barry K."/>
            <person name="Bills G."/>
            <person name="Bluhm B."/>
            <person name="Cannon C."/>
            <person name="Castanera R."/>
            <person name="Culley D."/>
            <person name="Daum C."/>
            <person name="Ezra D."/>
            <person name="Gonzalez J."/>
            <person name="Henrissat B."/>
            <person name="Kuo A."/>
            <person name="Liang C."/>
            <person name="Lipzen A."/>
            <person name="Lutzoni F."/>
            <person name="Magnuson J."/>
            <person name="Mondo S."/>
            <person name="Nolan M."/>
            <person name="Ohm R."/>
            <person name="Pangilinan J."/>
            <person name="Park H.-J."/>
            <person name="Ramirez L."/>
            <person name="Alfaro M."/>
            <person name="Sun H."/>
            <person name="Tritt A."/>
            <person name="Yoshinaga Y."/>
            <person name="Zwiers L.-H."/>
            <person name="Turgeon B."/>
            <person name="Goodwin S."/>
            <person name="Spatafora J."/>
            <person name="Crous P."/>
            <person name="Grigoriev I."/>
        </authorList>
    </citation>
    <scope>NUCLEOTIDE SEQUENCE</scope>
    <source>
        <strain evidence="2">CBS 675.92</strain>
    </source>
</reference>
<dbReference type="OrthoDB" id="5363290at2759"/>
<evidence type="ECO:0000313" key="3">
    <source>
        <dbReference type="Proteomes" id="UP000800035"/>
    </source>
</evidence>
<sequence length="221" mass="24607">MTTTRTTHQNTQSSKPFTEAINTRLNSPLTTLFRLAIRVLQLLLALAAGISHAVELSHGATASPFIYSQVVFGLTLITLLLDALTIRTYKLIFLVEFVLCILWLALFGVFYSIYFRPLREIKPAYANVDFGRVKRTVWLDLVNFLLWVASAAFASAMCCAGTRAAIRRKWDGRKMKKGKGKGIGEEAGMESGVVREGSSVENEDRLPMYELIAKTAQNGRL</sequence>
<feature type="transmembrane region" description="Helical" evidence="1">
    <location>
        <begin position="35"/>
        <end position="54"/>
    </location>
</feature>
<feature type="transmembrane region" description="Helical" evidence="1">
    <location>
        <begin position="144"/>
        <end position="166"/>
    </location>
</feature>
<dbReference type="AlphaFoldDB" id="A0A6A5URR8"/>
<feature type="transmembrane region" description="Helical" evidence="1">
    <location>
        <begin position="66"/>
        <end position="84"/>
    </location>
</feature>
<evidence type="ECO:0000256" key="1">
    <source>
        <dbReference type="SAM" id="Phobius"/>
    </source>
</evidence>
<evidence type="ECO:0000313" key="2">
    <source>
        <dbReference type="EMBL" id="KAF1963777.1"/>
    </source>
</evidence>
<keyword evidence="1" id="KW-1133">Transmembrane helix</keyword>
<evidence type="ECO:0008006" key="4">
    <source>
        <dbReference type="Google" id="ProtNLM"/>
    </source>
</evidence>
<proteinExistence type="predicted"/>
<gene>
    <name evidence="2" type="ORF">CC80DRAFT_487094</name>
</gene>
<protein>
    <recommendedName>
        <fullName evidence="4">MARVEL domain-containing protein</fullName>
    </recommendedName>
</protein>
<dbReference type="EMBL" id="ML976977">
    <property type="protein sequence ID" value="KAF1963777.1"/>
    <property type="molecule type" value="Genomic_DNA"/>
</dbReference>